<dbReference type="Proteomes" id="UP000230052">
    <property type="component" value="Unassembled WGS sequence"/>
</dbReference>
<evidence type="ECO:0000256" key="1">
    <source>
        <dbReference type="ARBA" id="ARBA00000085"/>
    </source>
</evidence>
<keyword evidence="3" id="KW-0597">Phosphoprotein</keyword>
<dbReference type="SUPFAM" id="SSF55874">
    <property type="entry name" value="ATPase domain of HSP90 chaperone/DNA topoisomerase II/histidine kinase"/>
    <property type="match status" value="1"/>
</dbReference>
<dbReference type="InterPro" id="IPR005467">
    <property type="entry name" value="His_kinase_dom"/>
</dbReference>
<reference evidence="8 9" key="1">
    <citation type="submission" date="2017-09" db="EMBL/GenBank/DDBJ databases">
        <title>Depth-based differentiation of microbial function through sediment-hosted aquifers and enrichment of novel symbionts in the deep terrestrial subsurface.</title>
        <authorList>
            <person name="Probst A.J."/>
            <person name="Ladd B."/>
            <person name="Jarett J.K."/>
            <person name="Geller-Mcgrath D.E."/>
            <person name="Sieber C.M."/>
            <person name="Emerson J.B."/>
            <person name="Anantharaman K."/>
            <person name="Thomas B.C."/>
            <person name="Malmstrom R."/>
            <person name="Stieglmeier M."/>
            <person name="Klingl A."/>
            <person name="Woyke T."/>
            <person name="Ryan C.M."/>
            <person name="Banfield J.F."/>
        </authorList>
    </citation>
    <scope>NUCLEOTIDE SEQUENCE [LARGE SCALE GENOMIC DNA]</scope>
    <source>
        <strain evidence="8">CG07_land_8_20_14_0_80_42_15</strain>
    </source>
</reference>
<dbReference type="Gene3D" id="3.30.565.10">
    <property type="entry name" value="Histidine kinase-like ATPase, C-terminal domain"/>
    <property type="match status" value="1"/>
</dbReference>
<evidence type="ECO:0000256" key="3">
    <source>
        <dbReference type="ARBA" id="ARBA00022553"/>
    </source>
</evidence>
<dbReference type="SUPFAM" id="SSF47384">
    <property type="entry name" value="Homodimeric domain of signal transducing histidine kinase"/>
    <property type="match status" value="1"/>
</dbReference>
<dbReference type="InterPro" id="IPR003661">
    <property type="entry name" value="HisK_dim/P_dom"/>
</dbReference>
<dbReference type="FunFam" id="3.30.565.10:FF:000006">
    <property type="entry name" value="Sensor histidine kinase WalK"/>
    <property type="match status" value="1"/>
</dbReference>
<evidence type="ECO:0000256" key="5">
    <source>
        <dbReference type="ARBA" id="ARBA00022777"/>
    </source>
</evidence>
<organism evidence="8 9">
    <name type="scientific">Candidatus Aquitaenariimonas noxiae</name>
    <dbReference type="NCBI Taxonomy" id="1974741"/>
    <lineage>
        <taxon>Bacteria</taxon>
        <taxon>Pseudomonadati</taxon>
        <taxon>Candidatus Omnitrophota</taxon>
        <taxon>Candidatus Aquitaenariimonas</taxon>
    </lineage>
</organism>
<dbReference type="InterPro" id="IPR036890">
    <property type="entry name" value="HATPase_C_sf"/>
</dbReference>
<keyword evidence="6" id="KW-0472">Membrane</keyword>
<dbReference type="InterPro" id="IPR004358">
    <property type="entry name" value="Sig_transdc_His_kin-like_C"/>
</dbReference>
<dbReference type="Gene3D" id="1.10.287.130">
    <property type="match status" value="1"/>
</dbReference>
<dbReference type="InterPro" id="IPR036097">
    <property type="entry name" value="HisK_dim/P_sf"/>
</dbReference>
<dbReference type="AlphaFoldDB" id="A0A2J0KQH0"/>
<dbReference type="PANTHER" id="PTHR43547:SF2">
    <property type="entry name" value="HYBRID SIGNAL TRANSDUCTION HISTIDINE KINASE C"/>
    <property type="match status" value="1"/>
</dbReference>
<dbReference type="CDD" id="cd00075">
    <property type="entry name" value="HATPase"/>
    <property type="match status" value="1"/>
</dbReference>
<accession>A0A2J0KQH0</accession>
<evidence type="ECO:0000256" key="4">
    <source>
        <dbReference type="ARBA" id="ARBA00022679"/>
    </source>
</evidence>
<feature type="domain" description="Histidine kinase" evidence="7">
    <location>
        <begin position="82"/>
        <end position="308"/>
    </location>
</feature>
<proteinExistence type="predicted"/>
<dbReference type="SMART" id="SM00387">
    <property type="entry name" value="HATPase_c"/>
    <property type="match status" value="1"/>
</dbReference>
<keyword evidence="6" id="KW-0812">Transmembrane</keyword>
<dbReference type="EMBL" id="PEWV01000075">
    <property type="protein sequence ID" value="PIU40871.1"/>
    <property type="molecule type" value="Genomic_DNA"/>
</dbReference>
<evidence type="ECO:0000256" key="2">
    <source>
        <dbReference type="ARBA" id="ARBA00012438"/>
    </source>
</evidence>
<feature type="transmembrane region" description="Helical" evidence="6">
    <location>
        <begin position="34"/>
        <end position="53"/>
    </location>
</feature>
<sequence>MHIKSRRKVALVAVGVLLLTVRLTSIFVYQKVQIMPADLFVALAIVLLFLFWLDSMEEKYNILRLYGEKEKLHEIKSKAAFTISNELATPITIIKGYVNLITDKSLGPLTEEQKTALDVMVKYCNRLEEIKSDLSKIYLDIPSGFDKRLQPSSIEVIIRSTAGDIMSFIKKRNQEIIVDIERDIPHVMMDRNSMRQVLVNLLLNAIRFTPDKGRITIRAKDEEDNIRVEVEDNGIGIPKDELGSIFESFYGIGDIDKHSSGNIEFKSSGIGLGLAIAKNIIDAHKGKIWVLSEKGKFSNFIFTLPKNM</sequence>
<dbReference type="EC" id="2.7.13.3" evidence="2"/>
<comment type="caution">
    <text evidence="8">The sequence shown here is derived from an EMBL/GenBank/DDBJ whole genome shotgun (WGS) entry which is preliminary data.</text>
</comment>
<dbReference type="PANTHER" id="PTHR43547">
    <property type="entry name" value="TWO-COMPONENT HISTIDINE KINASE"/>
    <property type="match status" value="1"/>
</dbReference>
<keyword evidence="4" id="KW-0808">Transferase</keyword>
<dbReference type="PRINTS" id="PR00344">
    <property type="entry name" value="BCTRLSENSOR"/>
</dbReference>
<comment type="catalytic activity">
    <reaction evidence="1">
        <text>ATP + protein L-histidine = ADP + protein N-phospho-L-histidine.</text>
        <dbReference type="EC" id="2.7.13.3"/>
    </reaction>
</comment>
<protein>
    <recommendedName>
        <fullName evidence="2">histidine kinase</fullName>
        <ecNumber evidence="2">2.7.13.3</ecNumber>
    </recommendedName>
</protein>
<gene>
    <name evidence="8" type="ORF">COS99_08170</name>
</gene>
<keyword evidence="5" id="KW-0418">Kinase</keyword>
<dbReference type="Pfam" id="PF00512">
    <property type="entry name" value="HisKA"/>
    <property type="match status" value="1"/>
</dbReference>
<dbReference type="PROSITE" id="PS50109">
    <property type="entry name" value="HIS_KIN"/>
    <property type="match status" value="1"/>
</dbReference>
<evidence type="ECO:0000313" key="8">
    <source>
        <dbReference type="EMBL" id="PIU40871.1"/>
    </source>
</evidence>
<dbReference type="InterPro" id="IPR003594">
    <property type="entry name" value="HATPase_dom"/>
</dbReference>
<dbReference type="CDD" id="cd00082">
    <property type="entry name" value="HisKA"/>
    <property type="match status" value="1"/>
</dbReference>
<evidence type="ECO:0000259" key="7">
    <source>
        <dbReference type="PROSITE" id="PS50109"/>
    </source>
</evidence>
<dbReference type="Pfam" id="PF02518">
    <property type="entry name" value="HATPase_c"/>
    <property type="match status" value="1"/>
</dbReference>
<name>A0A2J0KQH0_9BACT</name>
<keyword evidence="6" id="KW-1133">Transmembrane helix</keyword>
<evidence type="ECO:0000313" key="9">
    <source>
        <dbReference type="Proteomes" id="UP000230052"/>
    </source>
</evidence>
<evidence type="ECO:0000256" key="6">
    <source>
        <dbReference type="SAM" id="Phobius"/>
    </source>
</evidence>
<dbReference type="GO" id="GO:0000155">
    <property type="term" value="F:phosphorelay sensor kinase activity"/>
    <property type="evidence" value="ECO:0007669"/>
    <property type="project" value="InterPro"/>
</dbReference>